<organism evidence="6 7">
    <name type="scientific">Caenorhabditis angaria</name>
    <dbReference type="NCBI Taxonomy" id="860376"/>
    <lineage>
        <taxon>Eukaryota</taxon>
        <taxon>Metazoa</taxon>
        <taxon>Ecdysozoa</taxon>
        <taxon>Nematoda</taxon>
        <taxon>Chromadorea</taxon>
        <taxon>Rhabditida</taxon>
        <taxon>Rhabditina</taxon>
        <taxon>Rhabditomorpha</taxon>
        <taxon>Rhabditoidea</taxon>
        <taxon>Rhabditidae</taxon>
        <taxon>Peloderinae</taxon>
        <taxon>Caenorhabditis</taxon>
    </lineage>
</organism>
<dbReference type="InterPro" id="IPR035952">
    <property type="entry name" value="Rhomboid-like_sf"/>
</dbReference>
<feature type="transmembrane region" description="Helical" evidence="5">
    <location>
        <begin position="86"/>
        <end position="105"/>
    </location>
</feature>
<evidence type="ECO:0000256" key="4">
    <source>
        <dbReference type="ARBA" id="ARBA00023136"/>
    </source>
</evidence>
<proteinExistence type="predicted"/>
<dbReference type="Proteomes" id="UP001152747">
    <property type="component" value="Unassembled WGS sequence"/>
</dbReference>
<dbReference type="SUPFAM" id="SSF144091">
    <property type="entry name" value="Rhomboid-like"/>
    <property type="match status" value="1"/>
</dbReference>
<comment type="subcellular location">
    <subcellularLocation>
        <location evidence="1">Membrane</location>
        <topology evidence="1">Multi-pass membrane protein</topology>
    </subcellularLocation>
</comment>
<keyword evidence="2 5" id="KW-0812">Transmembrane</keyword>
<evidence type="ECO:0000256" key="3">
    <source>
        <dbReference type="ARBA" id="ARBA00022989"/>
    </source>
</evidence>
<evidence type="ECO:0000256" key="1">
    <source>
        <dbReference type="ARBA" id="ARBA00004141"/>
    </source>
</evidence>
<feature type="transmembrane region" description="Helical" evidence="5">
    <location>
        <begin position="205"/>
        <end position="223"/>
    </location>
</feature>
<protein>
    <submittedName>
        <fullName evidence="6">Uncharacterized protein</fullName>
    </submittedName>
</protein>
<dbReference type="EMBL" id="CANHGI010000003">
    <property type="protein sequence ID" value="CAI5444175.1"/>
    <property type="molecule type" value="Genomic_DNA"/>
</dbReference>
<sequence>MPDTLININDSNLPAAPPASTPKADIDRVIEKWEPIIKRKTTSLVLTEKQQEHSINARPYITILFTILQVYLTWKYNFRYGDKRNAELAFIRFVETMIVNIFIGIPTEVAQGSTTLFVFYMVAFAYPQIVVRMVLDDFWLRDNPIGFALAGLHLINIIRNWSTFPYKYAQILFLFALTLPIEFMDVYESVKRYDSIWRTQLVDQTILFSGLFAGILLGFFWIYRNKEEDKPETAWKNYTIILSILTIYLLINEFSGIHLKYQEITVLRFGK</sequence>
<evidence type="ECO:0000313" key="6">
    <source>
        <dbReference type="EMBL" id="CAI5444175.1"/>
    </source>
</evidence>
<dbReference type="GO" id="GO:0016020">
    <property type="term" value="C:membrane"/>
    <property type="evidence" value="ECO:0007669"/>
    <property type="project" value="UniProtKB-SubCell"/>
</dbReference>
<gene>
    <name evidence="6" type="ORF">CAMP_LOCUS6812</name>
</gene>
<feature type="transmembrane region" description="Helical" evidence="5">
    <location>
        <begin position="168"/>
        <end position="184"/>
    </location>
</feature>
<feature type="transmembrane region" description="Helical" evidence="5">
    <location>
        <begin position="117"/>
        <end position="135"/>
    </location>
</feature>
<dbReference type="AlphaFoldDB" id="A0A9P1N190"/>
<reference evidence="6" key="1">
    <citation type="submission" date="2022-11" db="EMBL/GenBank/DDBJ databases">
        <authorList>
            <person name="Kikuchi T."/>
        </authorList>
    </citation>
    <scope>NUCLEOTIDE SEQUENCE</scope>
    <source>
        <strain evidence="6">PS1010</strain>
    </source>
</reference>
<accession>A0A9P1N190</accession>
<feature type="transmembrane region" description="Helical" evidence="5">
    <location>
        <begin position="235"/>
        <end position="251"/>
    </location>
</feature>
<comment type="caution">
    <text evidence="6">The sequence shown here is derived from an EMBL/GenBank/DDBJ whole genome shotgun (WGS) entry which is preliminary data.</text>
</comment>
<keyword evidence="4 5" id="KW-0472">Membrane</keyword>
<name>A0A9P1N190_9PELO</name>
<keyword evidence="7" id="KW-1185">Reference proteome</keyword>
<evidence type="ECO:0000256" key="5">
    <source>
        <dbReference type="SAM" id="Phobius"/>
    </source>
</evidence>
<evidence type="ECO:0000313" key="7">
    <source>
        <dbReference type="Proteomes" id="UP001152747"/>
    </source>
</evidence>
<evidence type="ECO:0000256" key="2">
    <source>
        <dbReference type="ARBA" id="ARBA00022692"/>
    </source>
</evidence>
<keyword evidence="3 5" id="KW-1133">Transmembrane helix</keyword>